<dbReference type="KEGG" id="hni:W911_08760"/>
<keyword evidence="1" id="KW-1133">Transmembrane helix</keyword>
<feature type="transmembrane region" description="Helical" evidence="1">
    <location>
        <begin position="385"/>
        <end position="405"/>
    </location>
</feature>
<evidence type="ECO:0000313" key="3">
    <source>
        <dbReference type="EMBL" id="AHB48466.1"/>
    </source>
</evidence>
<dbReference type="OrthoDB" id="9789782at2"/>
<evidence type="ECO:0000256" key="1">
    <source>
        <dbReference type="SAM" id="Phobius"/>
    </source>
</evidence>
<dbReference type="EMBL" id="CP006912">
    <property type="protein sequence ID" value="AHB48466.1"/>
    <property type="molecule type" value="Genomic_DNA"/>
</dbReference>
<feature type="domain" description="Guanylate cyclase" evidence="2">
    <location>
        <begin position="478"/>
        <end position="616"/>
    </location>
</feature>
<gene>
    <name evidence="3" type="ORF">W911_08760</name>
</gene>
<dbReference type="Pfam" id="PF00211">
    <property type="entry name" value="Guanylate_cyc"/>
    <property type="match status" value="1"/>
</dbReference>
<evidence type="ECO:0000313" key="4">
    <source>
        <dbReference type="Proteomes" id="UP000018542"/>
    </source>
</evidence>
<accession>V5SC54</accession>
<keyword evidence="1" id="KW-0812">Transmembrane</keyword>
<dbReference type="PATRIC" id="fig|1029756.8.peg.1829"/>
<keyword evidence="1" id="KW-0472">Membrane</keyword>
<dbReference type="GO" id="GO:0006171">
    <property type="term" value="P:cAMP biosynthetic process"/>
    <property type="evidence" value="ECO:0007669"/>
    <property type="project" value="TreeGrafter"/>
</dbReference>
<dbReference type="InterPro" id="IPR007890">
    <property type="entry name" value="CHASE2"/>
</dbReference>
<sequence length="732" mass="77320">MKRRLPCLSLHFILTATVLALAVALRILDPDPVARLRLSVFDTYLNLKPREADPTFPVRIVDIDEASLAKIGQWPWPRSELARIVERLANSGAKTVAIDLILAEPDRLSPAALARQAETRRELAPIVAELAALPSNDTLLASAMTKLPVVLGFAGDIARANALRTPKVALVTAGDDPRTFVPRFPGAIEPLPELAAAAAGEGAVNWLPARDQIVRSVPLLVSAGDTLAPTLVLEALRTGMGETTAFVRASGGSGVLAFGQETGVETVRIGATVLPTTSDGQLWLNFARADPRRYLSAHTILDGTFTPEEVRSRHILIGASATGLLDLRATPLAASVPGVEIHAQAIEQMLAGTHLTRAPFATGAEIVFLLLAGVLVSVAIHRSGALAAAVIGASAVAAVATGSWLAFSEGGYLLDPVYPALALVGVYLTGSLLSYIRTETDRARVKRAFGHYVAAPLLEQLAQDPSRLKLGGEMRDVTLLFADVRGFSRLSEGMDAETLIRFVNRLFTPLSEIILAGRGTIDKFMGDAVMAFWNAPVPDPGHAAAACRAALAMQHEMRRLNREDAARNAAEGLPHTPIRIGIGLNTGACCVGNVGSPERFDYSVLGDAVNVASRIESATKLYGVPILAGERTVQEAPGFAFLEIDATAQLSGKDRPERLFALAGDERIAQSAEFRKFAACYAALKSAAAADGETMQDKRTACRAALAALASAHPAAMSLDGMLEALATGPNT</sequence>
<dbReference type="AlphaFoldDB" id="V5SC54"/>
<dbReference type="Gene3D" id="3.30.70.1230">
    <property type="entry name" value="Nucleotide cyclase"/>
    <property type="match status" value="1"/>
</dbReference>
<protein>
    <submittedName>
        <fullName evidence="3">Guanylate cyclase</fullName>
    </submittedName>
</protein>
<dbReference type="Pfam" id="PF05226">
    <property type="entry name" value="CHASE2"/>
    <property type="match status" value="1"/>
</dbReference>
<reference evidence="3 4" key="1">
    <citation type="journal article" date="2014" name="Genome Announc.">
        <title>Complete Genome Sequence of Hyphomicrobium nitrativorans Strain NL23, a Denitrifying Bacterium Isolated from Biofilm of a Methanol-Fed Denitrification System Treating Seawater at the Montreal Biodome.</title>
        <authorList>
            <person name="Martineau C."/>
            <person name="Villeneuve C."/>
            <person name="Mauffrey F."/>
            <person name="Villemur R."/>
        </authorList>
    </citation>
    <scope>NUCLEOTIDE SEQUENCE [LARGE SCALE GENOMIC DNA]</scope>
    <source>
        <strain evidence="3">NL23</strain>
    </source>
</reference>
<dbReference type="GO" id="GO:0004016">
    <property type="term" value="F:adenylate cyclase activity"/>
    <property type="evidence" value="ECO:0007669"/>
    <property type="project" value="UniProtKB-ARBA"/>
</dbReference>
<dbReference type="SMART" id="SM00044">
    <property type="entry name" value="CYCc"/>
    <property type="match status" value="1"/>
</dbReference>
<dbReference type="SMART" id="SM01080">
    <property type="entry name" value="CHASE2"/>
    <property type="match status" value="1"/>
</dbReference>
<dbReference type="PANTHER" id="PTHR43081:SF1">
    <property type="entry name" value="ADENYLATE CYCLASE, TERMINAL-DIFFERENTIATION SPECIFIC"/>
    <property type="match status" value="1"/>
</dbReference>
<keyword evidence="4" id="KW-1185">Reference proteome</keyword>
<dbReference type="InterPro" id="IPR050697">
    <property type="entry name" value="Adenylyl/Guanylyl_Cyclase_3/4"/>
</dbReference>
<dbReference type="STRING" id="1029756.W911_08760"/>
<dbReference type="PANTHER" id="PTHR43081">
    <property type="entry name" value="ADENYLATE CYCLASE, TERMINAL-DIFFERENTIATION SPECIFIC-RELATED"/>
    <property type="match status" value="1"/>
</dbReference>
<dbReference type="RefSeq" id="WP_023787128.1">
    <property type="nucleotide sequence ID" value="NC_022997.1"/>
</dbReference>
<dbReference type="InterPro" id="IPR029787">
    <property type="entry name" value="Nucleotide_cyclase"/>
</dbReference>
<dbReference type="HOGENOM" id="CLU_000445_85_1_5"/>
<proteinExistence type="predicted"/>
<feature type="transmembrane region" description="Helical" evidence="1">
    <location>
        <begin position="417"/>
        <end position="436"/>
    </location>
</feature>
<feature type="transmembrane region" description="Helical" evidence="1">
    <location>
        <begin position="358"/>
        <end position="378"/>
    </location>
</feature>
<dbReference type="InterPro" id="IPR001054">
    <property type="entry name" value="A/G_cyclase"/>
</dbReference>
<dbReference type="Proteomes" id="UP000018542">
    <property type="component" value="Chromosome"/>
</dbReference>
<dbReference type="PROSITE" id="PS50125">
    <property type="entry name" value="GUANYLATE_CYCLASE_2"/>
    <property type="match status" value="1"/>
</dbReference>
<dbReference type="CDD" id="cd07302">
    <property type="entry name" value="CHD"/>
    <property type="match status" value="1"/>
</dbReference>
<name>V5SC54_9HYPH</name>
<dbReference type="SUPFAM" id="SSF55073">
    <property type="entry name" value="Nucleotide cyclase"/>
    <property type="match status" value="1"/>
</dbReference>
<evidence type="ECO:0000259" key="2">
    <source>
        <dbReference type="PROSITE" id="PS50125"/>
    </source>
</evidence>
<dbReference type="GO" id="GO:0035556">
    <property type="term" value="P:intracellular signal transduction"/>
    <property type="evidence" value="ECO:0007669"/>
    <property type="project" value="InterPro"/>
</dbReference>
<organism evidence="3 4">
    <name type="scientific">Hyphomicrobium nitrativorans NL23</name>
    <dbReference type="NCBI Taxonomy" id="1029756"/>
    <lineage>
        <taxon>Bacteria</taxon>
        <taxon>Pseudomonadati</taxon>
        <taxon>Pseudomonadota</taxon>
        <taxon>Alphaproteobacteria</taxon>
        <taxon>Hyphomicrobiales</taxon>
        <taxon>Hyphomicrobiaceae</taxon>
        <taxon>Hyphomicrobium</taxon>
    </lineage>
</organism>